<feature type="signal peptide" evidence="2">
    <location>
        <begin position="1"/>
        <end position="32"/>
    </location>
</feature>
<evidence type="ECO:0000256" key="1">
    <source>
        <dbReference type="SAM" id="MobiDB-lite"/>
    </source>
</evidence>
<dbReference type="Pfam" id="PF15998">
    <property type="entry name" value="DUF4773"/>
    <property type="match status" value="1"/>
</dbReference>
<dbReference type="EMBL" id="JAZDUA010000298">
    <property type="protein sequence ID" value="KAK7861825.1"/>
    <property type="molecule type" value="Genomic_DNA"/>
</dbReference>
<keyword evidence="5" id="KW-1185">Reference proteome</keyword>
<feature type="compositionally biased region" description="Acidic residues" evidence="1">
    <location>
        <begin position="259"/>
        <end position="272"/>
    </location>
</feature>
<gene>
    <name evidence="4" type="ORF">R5R35_000587</name>
</gene>
<dbReference type="Proteomes" id="UP001378592">
    <property type="component" value="Unassembled WGS sequence"/>
</dbReference>
<keyword evidence="2" id="KW-0732">Signal</keyword>
<feature type="region of interest" description="Disordered" evidence="1">
    <location>
        <begin position="38"/>
        <end position="65"/>
    </location>
</feature>
<comment type="caution">
    <text evidence="4">The sequence shown here is derived from an EMBL/GenBank/DDBJ whole genome shotgun (WGS) entry which is preliminary data.</text>
</comment>
<feature type="compositionally biased region" description="Polar residues" evidence="1">
    <location>
        <begin position="303"/>
        <end position="317"/>
    </location>
</feature>
<sequence>MTACAAPPPPPPLVLLLLLVALMGTLPLAAYAASAADGDTPRRDADLKNAGGLQKHGARPEGEKVDPGIQFFRPGPAHKLWPFDGRMPCTCEGFGCGCCAQMVVSSFNFNRTGCMNLTYEPYEFAVVARLFFGETMLYERSFSGKNPPPACVPVPVPYVPSVDFCVQFFDIYTPGRNLHLCMDWLARLQRAPVVVLHFDCMRMGSDGIALLKPEDGDGLPPSTPAPSPAPPAPPPDAPPDDIYDEVAPGRNNTLRDADAVDPQDEDEGEGEGEGGAASNSTAPSPLTEHLTESAPDTLAPEGSVTNTPLEPHNYTNQEVEEISSDSSETR</sequence>
<evidence type="ECO:0000259" key="3">
    <source>
        <dbReference type="Pfam" id="PF15998"/>
    </source>
</evidence>
<proteinExistence type="predicted"/>
<dbReference type="AlphaFoldDB" id="A0AAN9Z4Y3"/>
<feature type="region of interest" description="Disordered" evidence="1">
    <location>
        <begin position="209"/>
        <end position="330"/>
    </location>
</feature>
<dbReference type="PANTHER" id="PTHR36299">
    <property type="entry name" value="AGAP008005-PA"/>
    <property type="match status" value="1"/>
</dbReference>
<dbReference type="InterPro" id="IPR031941">
    <property type="entry name" value="DUF4773"/>
</dbReference>
<feature type="domain" description="DUF4773" evidence="3">
    <location>
        <begin position="88"/>
        <end position="207"/>
    </location>
</feature>
<organism evidence="4 5">
    <name type="scientific">Gryllus longicercus</name>
    <dbReference type="NCBI Taxonomy" id="2509291"/>
    <lineage>
        <taxon>Eukaryota</taxon>
        <taxon>Metazoa</taxon>
        <taxon>Ecdysozoa</taxon>
        <taxon>Arthropoda</taxon>
        <taxon>Hexapoda</taxon>
        <taxon>Insecta</taxon>
        <taxon>Pterygota</taxon>
        <taxon>Neoptera</taxon>
        <taxon>Polyneoptera</taxon>
        <taxon>Orthoptera</taxon>
        <taxon>Ensifera</taxon>
        <taxon>Gryllidea</taxon>
        <taxon>Grylloidea</taxon>
        <taxon>Gryllidae</taxon>
        <taxon>Gryllinae</taxon>
        <taxon>Gryllus</taxon>
    </lineage>
</organism>
<name>A0AAN9Z4Y3_9ORTH</name>
<reference evidence="4 5" key="1">
    <citation type="submission" date="2024-03" db="EMBL/GenBank/DDBJ databases">
        <title>The genome assembly and annotation of the cricket Gryllus longicercus Weissman &amp; Gray.</title>
        <authorList>
            <person name="Szrajer S."/>
            <person name="Gray D."/>
            <person name="Ylla G."/>
        </authorList>
    </citation>
    <scope>NUCLEOTIDE SEQUENCE [LARGE SCALE GENOMIC DNA]</scope>
    <source>
        <strain evidence="4">DAG 2021-001</strain>
        <tissue evidence="4">Whole body minus gut</tissue>
    </source>
</reference>
<evidence type="ECO:0000256" key="2">
    <source>
        <dbReference type="SAM" id="SignalP"/>
    </source>
</evidence>
<evidence type="ECO:0000313" key="5">
    <source>
        <dbReference type="Proteomes" id="UP001378592"/>
    </source>
</evidence>
<dbReference type="PANTHER" id="PTHR36299:SF1">
    <property type="entry name" value="DUF4773 DOMAIN-CONTAINING PROTEIN"/>
    <property type="match status" value="1"/>
</dbReference>
<evidence type="ECO:0000313" key="4">
    <source>
        <dbReference type="EMBL" id="KAK7861825.1"/>
    </source>
</evidence>
<protein>
    <recommendedName>
        <fullName evidence="3">DUF4773 domain-containing protein</fullName>
    </recommendedName>
</protein>
<feature type="compositionally biased region" description="Pro residues" evidence="1">
    <location>
        <begin position="221"/>
        <end position="237"/>
    </location>
</feature>
<accession>A0AAN9Z4Y3</accession>
<feature type="chain" id="PRO_5042937559" description="DUF4773 domain-containing protein" evidence="2">
    <location>
        <begin position="33"/>
        <end position="330"/>
    </location>
</feature>